<protein>
    <submittedName>
        <fullName evidence="3">Thiosulfate sulfurtransferase</fullName>
    </submittedName>
</protein>
<dbReference type="PANTHER" id="PTHR43855:SF1">
    <property type="entry name" value="THIOSULFATE SULFURTRANSFERASE"/>
    <property type="match status" value="1"/>
</dbReference>
<dbReference type="CDD" id="cd01448">
    <property type="entry name" value="TST_Repeat_1"/>
    <property type="match status" value="1"/>
</dbReference>
<dbReference type="InterPro" id="IPR036873">
    <property type="entry name" value="Rhodanese-like_dom_sf"/>
</dbReference>
<evidence type="ECO:0000313" key="4">
    <source>
        <dbReference type="Proteomes" id="UP000029273"/>
    </source>
</evidence>
<evidence type="ECO:0000259" key="2">
    <source>
        <dbReference type="PROSITE" id="PS50206"/>
    </source>
</evidence>
<dbReference type="InterPro" id="IPR051126">
    <property type="entry name" value="Thiosulfate_sulfurtransferase"/>
</dbReference>
<proteinExistence type="predicted"/>
<dbReference type="InterPro" id="IPR001307">
    <property type="entry name" value="Thiosulphate_STrfase_CS"/>
</dbReference>
<dbReference type="AlphaFoldDB" id="A0A1A6C755"/>
<organism evidence="3 4">
    <name type="scientific">Acidihalobacter prosperus</name>
    <dbReference type="NCBI Taxonomy" id="160660"/>
    <lineage>
        <taxon>Bacteria</taxon>
        <taxon>Pseudomonadati</taxon>
        <taxon>Pseudomonadota</taxon>
        <taxon>Gammaproteobacteria</taxon>
        <taxon>Chromatiales</taxon>
        <taxon>Ectothiorhodospiraceae</taxon>
        <taxon>Acidihalobacter</taxon>
    </lineage>
</organism>
<name>A0A1A6C755_9GAMM</name>
<feature type="domain" description="Rhodanese" evidence="2">
    <location>
        <begin position="19"/>
        <end position="127"/>
    </location>
</feature>
<dbReference type="PROSITE" id="PS50206">
    <property type="entry name" value="RHODANESE_3"/>
    <property type="match status" value="2"/>
</dbReference>
<dbReference type="STRING" id="160660.BJI67_09520"/>
<comment type="caution">
    <text evidence="3">The sequence shown here is derived from an EMBL/GenBank/DDBJ whole genome shotgun (WGS) entry which is preliminary data.</text>
</comment>
<dbReference type="PROSITE" id="PS00380">
    <property type="entry name" value="RHODANESE_1"/>
    <property type="match status" value="1"/>
</dbReference>
<dbReference type="PANTHER" id="PTHR43855">
    <property type="entry name" value="THIOSULFATE SULFURTRANSFERASE"/>
    <property type="match status" value="1"/>
</dbReference>
<dbReference type="EMBL" id="JQSG02000001">
    <property type="protein sequence ID" value="OBS10396.1"/>
    <property type="molecule type" value="Genomic_DNA"/>
</dbReference>
<feature type="domain" description="Rhodanese" evidence="2">
    <location>
        <begin position="157"/>
        <end position="270"/>
    </location>
</feature>
<evidence type="ECO:0000256" key="1">
    <source>
        <dbReference type="ARBA" id="ARBA00022737"/>
    </source>
</evidence>
<dbReference type="CDD" id="cd01449">
    <property type="entry name" value="TST_Repeat_2"/>
    <property type="match status" value="1"/>
</dbReference>
<keyword evidence="1" id="KW-0677">Repeat</keyword>
<dbReference type="SUPFAM" id="SSF52821">
    <property type="entry name" value="Rhodanese/Cell cycle control phosphatase"/>
    <property type="match status" value="2"/>
</dbReference>
<dbReference type="SMART" id="SM00450">
    <property type="entry name" value="RHOD"/>
    <property type="match status" value="2"/>
</dbReference>
<dbReference type="Pfam" id="PF00581">
    <property type="entry name" value="Rhodanese"/>
    <property type="match status" value="2"/>
</dbReference>
<dbReference type="Gene3D" id="3.40.250.10">
    <property type="entry name" value="Rhodanese-like domain"/>
    <property type="match status" value="2"/>
</dbReference>
<accession>A0A1A6C755</accession>
<keyword evidence="4" id="KW-1185">Reference proteome</keyword>
<dbReference type="RefSeq" id="WP_201786909.1">
    <property type="nucleotide sequence ID" value="NZ_JQSG02000001.1"/>
</dbReference>
<dbReference type="Proteomes" id="UP000029273">
    <property type="component" value="Unassembled WGS sequence"/>
</dbReference>
<dbReference type="GO" id="GO:0004792">
    <property type="term" value="F:thiosulfate-cyanide sulfurtransferase activity"/>
    <property type="evidence" value="ECO:0007669"/>
    <property type="project" value="InterPro"/>
</dbReference>
<reference evidence="3 4" key="1">
    <citation type="journal article" date="2014" name="Genome Announc.">
        <title>Draft Genome Sequence of the Iron-Oxidizing, Acidophilic, and Halotolerant 'Thiobacillus prosperus' Type Strain DSM 5130.</title>
        <authorList>
            <person name="Ossandon F.J."/>
            <person name="Cardenas J.P."/>
            <person name="Corbett M."/>
            <person name="Quatrini R."/>
            <person name="Holmes D.S."/>
            <person name="Watkin E."/>
        </authorList>
    </citation>
    <scope>NUCLEOTIDE SEQUENCE [LARGE SCALE GENOMIC DNA]</scope>
    <source>
        <strain evidence="3 4">DSM 5130</strain>
    </source>
</reference>
<evidence type="ECO:0000313" key="3">
    <source>
        <dbReference type="EMBL" id="OBS10396.1"/>
    </source>
</evidence>
<gene>
    <name evidence="3" type="ORF">Thpro_020112</name>
</gene>
<dbReference type="InterPro" id="IPR001763">
    <property type="entry name" value="Rhodanese-like_dom"/>
</dbReference>
<sequence length="274" mass="30119">MTANTPLMIEPDALERLLGDPGLIVVDLCKAEIYSSGHIPGAVHVEYADIVDARPPVAGLLPDEPRMSALLSAIGFADGKHIVAYDDEGGGKAARLLWTLAAYGLEGHRMLNGGLHAWANEGHPLEATAVAPEPTQYQAHYHGGVVADRDYIAARLGDAQVLILDTRTQPEYHGHDVRAARGGRIPGALHFEWTRAMDRNRNLRIREEDELRRELEALGVTPDKEIVCYCQTHHRSAHTWALLRHLGYNNVKGYPGAWSDWGNAQHLPLEHGPS</sequence>